<proteinExistence type="predicted"/>
<feature type="compositionally biased region" description="Low complexity" evidence="2">
    <location>
        <begin position="127"/>
        <end position="150"/>
    </location>
</feature>
<sequence length="816" mass="89981">MQNFVVDRATALAQLRGRRVVSSPSTSGPHVMNQSYHLSILTNAPKQRAIGISLWSRVPACRFRKDICEINWPIRHQSRLTDIITTFCGEAVILSPSHTPGSSAAKLTESIPPSSFHDRHDLHETRQTPTQIYQRQQQQQPRLSHAQQTQTPPPSVPEQTPTPSSHHRALRRTPRFTATPSPKPQEPSAQQPSSARVTLTLGPQGKFVLADQQQPQSGQPQTRQRPRPARRQLSQDLSSEEDEDHEPSPRAPSQYHRETTNPHGPGLPDPHPAVRISKRTHSAILYALEETLRGPKELSSDWVEELASMSDLLGGGGIATTNGHGASSSRPVPARAPVGSPSGIRGPRMIMQERQAREAARKEERERQEREHAENEARMLEEARRREQERKAAAGGGLGTVPADPSLARRPTGTAAGSGRVPANTGMRTGDLPGGVDVETPRRHHRTTSNTAPPQATGAPPGGATAGSAPKAQQGSGSDSLTAIGRGRNSFPHAFERWETLSAHWEGLTSFWIRRLQQNSEEINQDPLSQQLSRQVTDLSSAGANLFHAVVELQRLRASSERKFQRWFFETRAEMERNQEVTAMLEAALEEERQTRAEAIREATENAQGSSKVQKQLSEMRKELQISKEEARRAWEELGRREQEERDRTASLQLGHPTIVGGVQVVPMTQGVSRHNSQRDPQQYGQADPSEYSRGQASRPDYTQAPAVQPVATSAGQAPYQQPSAVHHQDSYGSEGTFSEEEYETPATQPGAPQPPNSGVQQPPYSSAPDYSGAGFSSSTWEQMPRHHHPTRLSDVIEEDDERSRTSASHSQVSRG</sequence>
<protein>
    <submittedName>
        <fullName evidence="3">Uncharacterized protein</fullName>
    </submittedName>
</protein>
<feature type="region of interest" description="Disordered" evidence="2">
    <location>
        <begin position="637"/>
        <end position="816"/>
    </location>
</feature>
<feature type="compositionally biased region" description="Polar residues" evidence="2">
    <location>
        <begin position="670"/>
        <end position="685"/>
    </location>
</feature>
<gene>
    <name evidence="3" type="ORF">PG993_012112</name>
</gene>
<evidence type="ECO:0000313" key="3">
    <source>
        <dbReference type="EMBL" id="KAK8024046.1"/>
    </source>
</evidence>
<feature type="region of interest" description="Disordered" evidence="2">
    <location>
        <begin position="317"/>
        <end position="485"/>
    </location>
</feature>
<organism evidence="3 4">
    <name type="scientific">Apiospora rasikravindrae</name>
    <dbReference type="NCBI Taxonomy" id="990691"/>
    <lineage>
        <taxon>Eukaryota</taxon>
        <taxon>Fungi</taxon>
        <taxon>Dikarya</taxon>
        <taxon>Ascomycota</taxon>
        <taxon>Pezizomycotina</taxon>
        <taxon>Sordariomycetes</taxon>
        <taxon>Xylariomycetidae</taxon>
        <taxon>Amphisphaeriales</taxon>
        <taxon>Apiosporaceae</taxon>
        <taxon>Apiospora</taxon>
    </lineage>
</organism>
<evidence type="ECO:0000313" key="4">
    <source>
        <dbReference type="Proteomes" id="UP001444661"/>
    </source>
</evidence>
<evidence type="ECO:0000256" key="2">
    <source>
        <dbReference type="SAM" id="MobiDB-lite"/>
    </source>
</evidence>
<feature type="compositionally biased region" description="Basic and acidic residues" evidence="2">
    <location>
        <begin position="354"/>
        <end position="392"/>
    </location>
</feature>
<keyword evidence="1" id="KW-0175">Coiled coil</keyword>
<feature type="compositionally biased region" description="Polar residues" evidence="2">
    <location>
        <begin position="711"/>
        <end position="724"/>
    </location>
</feature>
<feature type="coiled-coil region" evidence="1">
    <location>
        <begin position="578"/>
        <end position="634"/>
    </location>
</feature>
<feature type="compositionally biased region" description="Basic and acidic residues" evidence="2">
    <location>
        <begin position="637"/>
        <end position="649"/>
    </location>
</feature>
<feature type="compositionally biased region" description="Low complexity" evidence="2">
    <location>
        <begin position="212"/>
        <end position="223"/>
    </location>
</feature>
<accession>A0ABR1S1K4</accession>
<dbReference type="EMBL" id="JAQQWK010000011">
    <property type="protein sequence ID" value="KAK8024046.1"/>
    <property type="molecule type" value="Genomic_DNA"/>
</dbReference>
<feature type="compositionally biased region" description="Polar residues" evidence="2">
    <location>
        <begin position="806"/>
        <end position="816"/>
    </location>
</feature>
<keyword evidence="4" id="KW-1185">Reference proteome</keyword>
<evidence type="ECO:0000256" key="1">
    <source>
        <dbReference type="SAM" id="Coils"/>
    </source>
</evidence>
<comment type="caution">
    <text evidence="3">The sequence shown here is derived from an EMBL/GenBank/DDBJ whole genome shotgun (WGS) entry which is preliminary data.</text>
</comment>
<feature type="region of interest" description="Disordered" evidence="2">
    <location>
        <begin position="98"/>
        <end position="195"/>
    </location>
</feature>
<feature type="region of interest" description="Disordered" evidence="2">
    <location>
        <begin position="209"/>
        <end position="274"/>
    </location>
</feature>
<reference evidence="3 4" key="1">
    <citation type="submission" date="2023-01" db="EMBL/GenBank/DDBJ databases">
        <title>Analysis of 21 Apiospora genomes using comparative genomics revels a genus with tremendous synthesis potential of carbohydrate active enzymes and secondary metabolites.</title>
        <authorList>
            <person name="Sorensen T."/>
        </authorList>
    </citation>
    <scope>NUCLEOTIDE SEQUENCE [LARGE SCALE GENOMIC DNA]</scope>
    <source>
        <strain evidence="3 4">CBS 33761</strain>
    </source>
</reference>
<feature type="compositionally biased region" description="Basic residues" evidence="2">
    <location>
        <begin position="165"/>
        <end position="174"/>
    </location>
</feature>
<feature type="compositionally biased region" description="Basic and acidic residues" evidence="2">
    <location>
        <begin position="116"/>
        <end position="126"/>
    </location>
</feature>
<dbReference type="Proteomes" id="UP001444661">
    <property type="component" value="Unassembled WGS sequence"/>
</dbReference>
<name>A0ABR1S1K4_9PEZI</name>